<feature type="compositionally biased region" description="Acidic residues" evidence="3">
    <location>
        <begin position="1224"/>
        <end position="1239"/>
    </location>
</feature>
<feature type="compositionally biased region" description="Acidic residues" evidence="3">
    <location>
        <begin position="73"/>
        <end position="83"/>
    </location>
</feature>
<feature type="compositionally biased region" description="Basic and acidic residues" evidence="3">
    <location>
        <begin position="100"/>
        <end position="112"/>
    </location>
</feature>
<evidence type="ECO:0000313" key="4">
    <source>
        <dbReference type="EMBL" id="AEO58549.1"/>
    </source>
</evidence>
<feature type="compositionally biased region" description="Polar residues" evidence="3">
    <location>
        <begin position="1167"/>
        <end position="1180"/>
    </location>
</feature>
<evidence type="ECO:0000313" key="5">
    <source>
        <dbReference type="Proteomes" id="UP000007322"/>
    </source>
</evidence>
<dbReference type="STRING" id="573729.G2QGD5"/>
<gene>
    <name evidence="4" type="ORF">MYCTH_2305972</name>
</gene>
<feature type="region of interest" description="Disordered" evidence="3">
    <location>
        <begin position="896"/>
        <end position="968"/>
    </location>
</feature>
<dbReference type="PANTHER" id="PTHR12634">
    <property type="entry name" value="SIT4 YEAST -ASSOCIATING PROTEIN-RELATED"/>
    <property type="match status" value="1"/>
</dbReference>
<dbReference type="GO" id="GO:0005634">
    <property type="term" value="C:nucleus"/>
    <property type="evidence" value="ECO:0007669"/>
    <property type="project" value="TreeGrafter"/>
</dbReference>
<feature type="region of interest" description="Disordered" evidence="3">
    <location>
        <begin position="70"/>
        <end position="112"/>
    </location>
</feature>
<feature type="compositionally biased region" description="Acidic residues" evidence="3">
    <location>
        <begin position="1046"/>
        <end position="1055"/>
    </location>
</feature>
<name>G2QGD5_THET4</name>
<dbReference type="KEGG" id="mtm:MYCTH_2305972"/>
<feature type="region of interest" description="Disordered" evidence="3">
    <location>
        <begin position="504"/>
        <end position="695"/>
    </location>
</feature>
<reference evidence="4 5" key="1">
    <citation type="journal article" date="2011" name="Nat. Biotechnol.">
        <title>Comparative genomic analysis of the thermophilic biomass-degrading fungi Myceliophthora thermophila and Thielavia terrestris.</title>
        <authorList>
            <person name="Berka R.M."/>
            <person name="Grigoriev I.V."/>
            <person name="Otillar R."/>
            <person name="Salamov A."/>
            <person name="Grimwood J."/>
            <person name="Reid I."/>
            <person name="Ishmael N."/>
            <person name="John T."/>
            <person name="Darmond C."/>
            <person name="Moisan M.-C."/>
            <person name="Henrissat B."/>
            <person name="Coutinho P.M."/>
            <person name="Lombard V."/>
            <person name="Natvig D.O."/>
            <person name="Lindquist E."/>
            <person name="Schmutz J."/>
            <person name="Lucas S."/>
            <person name="Harris P."/>
            <person name="Powlowski J."/>
            <person name="Bellemare A."/>
            <person name="Taylor D."/>
            <person name="Butler G."/>
            <person name="de Vries R.P."/>
            <person name="Allijn I.E."/>
            <person name="van den Brink J."/>
            <person name="Ushinsky S."/>
            <person name="Storms R."/>
            <person name="Powell A.J."/>
            <person name="Paulsen I.T."/>
            <person name="Elbourne L.D.H."/>
            <person name="Baker S.E."/>
            <person name="Magnuson J."/>
            <person name="LaBoissiere S."/>
            <person name="Clutterbuck A.J."/>
            <person name="Martinez D."/>
            <person name="Wogulis M."/>
            <person name="de Leon A.L."/>
            <person name="Rey M.W."/>
            <person name="Tsang A."/>
        </authorList>
    </citation>
    <scope>NUCLEOTIDE SEQUENCE [LARGE SCALE GENOMIC DNA]</scope>
    <source>
        <strain evidence="5">ATCC 42464 / BCRC 31852 / DSM 1799</strain>
    </source>
</reference>
<dbReference type="VEuPathDB" id="FungiDB:MYCTH_2305972"/>
<accession>G2QGD5</accession>
<dbReference type="Pfam" id="PF04499">
    <property type="entry name" value="SAPS"/>
    <property type="match status" value="1"/>
</dbReference>
<dbReference type="GO" id="GO:0005829">
    <property type="term" value="C:cytosol"/>
    <property type="evidence" value="ECO:0007669"/>
    <property type="project" value="TreeGrafter"/>
</dbReference>
<dbReference type="eggNOG" id="KOG2073">
    <property type="taxonomic scope" value="Eukaryota"/>
</dbReference>
<dbReference type="GO" id="GO:0019888">
    <property type="term" value="F:protein phosphatase regulator activity"/>
    <property type="evidence" value="ECO:0007669"/>
    <property type="project" value="TreeGrafter"/>
</dbReference>
<feature type="compositionally biased region" description="Polar residues" evidence="3">
    <location>
        <begin position="1197"/>
        <end position="1208"/>
    </location>
</feature>
<feature type="compositionally biased region" description="Basic and acidic residues" evidence="3">
    <location>
        <begin position="526"/>
        <end position="541"/>
    </location>
</feature>
<organism evidence="4 5">
    <name type="scientific">Thermothelomyces thermophilus (strain ATCC 42464 / BCRC 31852 / DSM 1799)</name>
    <name type="common">Sporotrichum thermophile</name>
    <dbReference type="NCBI Taxonomy" id="573729"/>
    <lineage>
        <taxon>Eukaryota</taxon>
        <taxon>Fungi</taxon>
        <taxon>Dikarya</taxon>
        <taxon>Ascomycota</taxon>
        <taxon>Pezizomycotina</taxon>
        <taxon>Sordariomycetes</taxon>
        <taxon>Sordariomycetidae</taxon>
        <taxon>Sordariales</taxon>
        <taxon>Chaetomiaceae</taxon>
        <taxon>Thermothelomyces</taxon>
    </lineage>
</organism>
<dbReference type="RefSeq" id="XP_003663794.1">
    <property type="nucleotide sequence ID" value="XM_003663746.1"/>
</dbReference>
<feature type="region of interest" description="Disordered" evidence="3">
    <location>
        <begin position="421"/>
        <end position="454"/>
    </location>
</feature>
<evidence type="ECO:0000256" key="2">
    <source>
        <dbReference type="ARBA" id="ARBA00023306"/>
    </source>
</evidence>
<evidence type="ECO:0000256" key="1">
    <source>
        <dbReference type="ARBA" id="ARBA00006180"/>
    </source>
</evidence>
<dbReference type="GO" id="GO:0019903">
    <property type="term" value="F:protein phosphatase binding"/>
    <property type="evidence" value="ECO:0007669"/>
    <property type="project" value="InterPro"/>
</dbReference>
<dbReference type="HOGENOM" id="CLU_003676_1_0_1"/>
<feature type="compositionally biased region" description="Pro residues" evidence="3">
    <location>
        <begin position="952"/>
        <end position="966"/>
    </location>
</feature>
<proteinExistence type="inferred from homology"/>
<evidence type="ECO:0000256" key="3">
    <source>
        <dbReference type="SAM" id="MobiDB-lite"/>
    </source>
</evidence>
<feature type="compositionally biased region" description="Polar residues" evidence="3">
    <location>
        <begin position="567"/>
        <end position="583"/>
    </location>
</feature>
<comment type="similarity">
    <text evidence="1">Belongs to the SAPS family.</text>
</comment>
<dbReference type="OMA" id="HAYIACE"/>
<feature type="compositionally biased region" description="Polar residues" evidence="3">
    <location>
        <begin position="549"/>
        <end position="558"/>
    </location>
</feature>
<dbReference type="OrthoDB" id="295029at2759"/>
<dbReference type="EMBL" id="CP003005">
    <property type="protein sequence ID" value="AEO58549.1"/>
    <property type="molecule type" value="Genomic_DNA"/>
</dbReference>
<feature type="compositionally biased region" description="Acidic residues" evidence="3">
    <location>
        <begin position="1122"/>
        <end position="1131"/>
    </location>
</feature>
<feature type="compositionally biased region" description="Basic and acidic residues" evidence="3">
    <location>
        <begin position="1087"/>
        <end position="1105"/>
    </location>
</feature>
<dbReference type="PANTHER" id="PTHR12634:SF8">
    <property type="entry name" value="FIERY MOUNTAIN, ISOFORM D"/>
    <property type="match status" value="1"/>
</dbReference>
<evidence type="ECO:0008006" key="6">
    <source>
        <dbReference type="Google" id="ProtNLM"/>
    </source>
</evidence>
<feature type="compositionally biased region" description="Basic and acidic residues" evidence="3">
    <location>
        <begin position="604"/>
        <end position="616"/>
    </location>
</feature>
<keyword evidence="5" id="KW-1185">Reference proteome</keyword>
<feature type="compositionally biased region" description="Acidic residues" evidence="3">
    <location>
        <begin position="917"/>
        <end position="932"/>
    </location>
</feature>
<dbReference type="InParanoid" id="G2QGD5"/>
<dbReference type="InterPro" id="IPR007587">
    <property type="entry name" value="SAPS"/>
</dbReference>
<sequence length="1281" mass="138569">MFWRFGGYANVSTIDTILERDNFELEELLDESDLVQELKQHNARLVEYLRDPQVLEKLLRYVVAPKLEPVASPDDEEEDEDGDEKAKNALRASTASEGSSRADDTSREDREKKRNRYALISTEILSSDTWSMYDALMESKPLLRDFWQFLKRDAPLDPLQASYFTKVNESLFDKKTEEMLDLLKSMDGAVQDILRHVECPMIMDLLLKIISLERTESGQGIVEWLYTQNVMSALVSFLSPEHSWATQTSAADFIKAIITVSANASQNEQTCIGPNELTRQLVSKPCVEQLIKYMLGGGNPLTCGVGIVIEVIRKNNSDYDPEGVDINAPPSSRDPIYLGTLLRLFAEHVPDFMNLILNAPAQNQHLSSTFGNKIEPLGFDRFKTCELMAELLHCSNMMLLNEQGAEELIAARDAQRHRLRAEGQLLPVSNREPAPAEDLSMRVSQSSASEQGRKLEVMNATVEDDGFEEVSHAADEDNTHGVLELPDAPAQPPAPLVDKDDEEFVDEPLTSPNPGAHDPAVRPHLPSKEGVETPGRGEAKTDIPATGSAVESPQSKSQETPERAQDLGTQEPEQAVKTDSTPPVSEGENAENKIGSAAPVEADSTAHGEIQPRPEDIPAPLFSRENRQSTSGEPPSSAEGASGTTVTASPEQDPRLDQAKTEDSSAPQPAQPGGDSSVATGDAAEPAPSAPAQPKPVVGDFLKMQFVEYRVVPTILSFFFRYPWNNFLHNVVYDIVQQVFNGPMDRGYNPTLAISLFEAADITNQIIKGQLASEKSQAESKTRMGYMGHLTLIAEEVVKFTERHPPELLSEVVLEKVMAPDWVNYVEGALAETRERDNAILGGVRPEVAMNRASGQGLMGGGFSGLSSIGLGGGASSALADAGLNGGSDLAEGAGGGGMGPFSISSGTLMSGFGSSSDEDDDEEQDTEEDVNNEFRAYTDPLNANHNSMDPPSIPPPPPPPPPLNIPPSRARLQLAARLAMNKKNAATAAASNGGQEGSSPPTADDATGSGVFSLPNTSASERLRNPFADYEDDDDDNSGSGSSDGEPETVEGEESLGLGAGNSTWHRGSWWRDVVRGSRGRRRRSGSRDEGDAQDMEIERFGDGRDDDSSDEEGGRRLADDDYIEDEEFGDFAMPEVEERTTSSTVSGIDPSRKSIIHKPTAVHPTASTIKSSGISPFSSLWPFSREKREGEEAATVTTKSEGSNASAPAGSAQGNGGGITEEPVELAKEEEEEEAVIGEDGKKIDRAVEATRRTSIEDPDEDEVDVGEEIIVHRGAGVQ</sequence>
<dbReference type="GeneID" id="11510144"/>
<protein>
    <recommendedName>
        <fullName evidence="6">Extragenic suppressor of kinetochore protein 1</fullName>
    </recommendedName>
</protein>
<feature type="region of interest" description="Disordered" evidence="3">
    <location>
        <begin position="983"/>
        <end position="1245"/>
    </location>
</feature>
<keyword evidence="2" id="KW-0131">Cell cycle</keyword>
<feature type="compositionally biased region" description="Basic and acidic residues" evidence="3">
    <location>
        <begin position="652"/>
        <end position="663"/>
    </location>
</feature>
<dbReference type="Proteomes" id="UP000007322">
    <property type="component" value="Chromosome 4"/>
</dbReference>
<dbReference type="FunCoup" id="G2QGD5">
    <property type="interactions" value="946"/>
</dbReference>